<dbReference type="CDD" id="cd00030">
    <property type="entry name" value="C2"/>
    <property type="match status" value="1"/>
</dbReference>
<name>A0A6A6NGW5_HEVBR</name>
<keyword evidence="2" id="KW-0813">Transport</keyword>
<dbReference type="InterPro" id="IPR056924">
    <property type="entry name" value="SH3_Tf2-1"/>
</dbReference>
<evidence type="ECO:0000256" key="5">
    <source>
        <dbReference type="ARBA" id="ARBA00022989"/>
    </source>
</evidence>
<keyword evidence="5" id="KW-1133">Transmembrane helix</keyword>
<proteinExistence type="inferred from homology"/>
<dbReference type="Pfam" id="PF00168">
    <property type="entry name" value="C2"/>
    <property type="match status" value="1"/>
</dbReference>
<evidence type="ECO:0000313" key="10">
    <source>
        <dbReference type="EMBL" id="KAF2324340.1"/>
    </source>
</evidence>
<keyword evidence="3" id="KW-0812">Transmembrane</keyword>
<evidence type="ECO:0000256" key="2">
    <source>
        <dbReference type="ARBA" id="ARBA00022448"/>
    </source>
</evidence>
<dbReference type="PANTHER" id="PTHR12226">
    <property type="entry name" value="MANNOSE-P-DOLICHOL UTILIZATION DEFECT 1 LEC35 -RELATED"/>
    <property type="match status" value="1"/>
</dbReference>
<dbReference type="EMBL" id="JAAGAX010000001">
    <property type="protein sequence ID" value="KAF2324340.1"/>
    <property type="molecule type" value="Genomic_DNA"/>
</dbReference>
<protein>
    <recommendedName>
        <fullName evidence="12">Chromo domain-containing protein</fullName>
    </recommendedName>
</protein>
<organism evidence="10 11">
    <name type="scientific">Hevea brasiliensis</name>
    <name type="common">Para rubber tree</name>
    <name type="synonym">Siphonia brasiliensis</name>
    <dbReference type="NCBI Taxonomy" id="3981"/>
    <lineage>
        <taxon>Eukaryota</taxon>
        <taxon>Viridiplantae</taxon>
        <taxon>Streptophyta</taxon>
        <taxon>Embryophyta</taxon>
        <taxon>Tracheophyta</taxon>
        <taxon>Spermatophyta</taxon>
        <taxon>Magnoliopsida</taxon>
        <taxon>eudicotyledons</taxon>
        <taxon>Gunneridae</taxon>
        <taxon>Pentapetalae</taxon>
        <taxon>rosids</taxon>
        <taxon>fabids</taxon>
        <taxon>Malpighiales</taxon>
        <taxon>Euphorbiaceae</taxon>
        <taxon>Crotonoideae</taxon>
        <taxon>Micrandreae</taxon>
        <taxon>Hevea</taxon>
    </lineage>
</organism>
<dbReference type="InterPro" id="IPR016197">
    <property type="entry name" value="Chromo-like_dom_sf"/>
</dbReference>
<evidence type="ECO:0000256" key="4">
    <source>
        <dbReference type="ARBA" id="ARBA00022737"/>
    </source>
</evidence>
<feature type="domain" description="Tf2-1-like SH3-like" evidence="9">
    <location>
        <begin position="69"/>
        <end position="132"/>
    </location>
</feature>
<sequence>MSPFETVYGRPPPNLLKFLPGETKVEAVAQTLLDRDEILRQLQYNLARAQQRMVKAANKHRKDVEFQVGEAVFLKFRPHKSVSLQSRVIPKLAACYFGPFQILERVELVAYKLLLLEARIYPVFHVSQLKRVIGNHPVVTELPKEMVVTANMIEPEKVLNWRKIIVDQYPVIQILIQWKGKPMEEATWMNLVDIQNQFPSFNLEDKVGLSEDGNDMDSKLQLLVVTIWMIKNGCQGKTRTSVLNMEAPSTEPKLAQEDLIWVYKTDLLDGGKNPTFQEKYIFTLIEGLRELNVSVWNSRTLSADEHIGTGRHSGEVRLICTTQMPQHKSKLATSGPQYAAQQGAMSQVLPYDQLPPAPAAHYPATTSYSIPSPYSRYPPNPATYLPSTYLATPPAGYPPQPCPPAGYPQQHTRFLHKPQRTILLQIMKILRHRSVRGLSVVAFELEAVGYTIALAYCLHKGLPFSAYGELAFLLIQAPTILGGQIDPILFEALHPSMQSFSLLGFRRYGKIFLTKAQESSAS</sequence>
<dbReference type="InterPro" id="IPR006603">
    <property type="entry name" value="PQ-loop_rpt"/>
</dbReference>
<dbReference type="InterPro" id="IPR035892">
    <property type="entry name" value="C2_domain_sf"/>
</dbReference>
<dbReference type="Proteomes" id="UP000467840">
    <property type="component" value="Chromosome 5"/>
</dbReference>
<comment type="similarity">
    <text evidence="7">Belongs to the MPDU1 (TC 2.A.43.3) family.</text>
</comment>
<reference evidence="10 11" key="1">
    <citation type="journal article" date="2020" name="Mol. Plant">
        <title>The Chromosome-Based Rubber Tree Genome Provides New Insights into Spurge Genome Evolution and Rubber Biosynthesis.</title>
        <authorList>
            <person name="Liu J."/>
            <person name="Shi C."/>
            <person name="Shi C.C."/>
            <person name="Li W."/>
            <person name="Zhang Q.J."/>
            <person name="Zhang Y."/>
            <person name="Li K."/>
            <person name="Lu H.F."/>
            <person name="Shi C."/>
            <person name="Zhu S.T."/>
            <person name="Xiao Z.Y."/>
            <person name="Nan H."/>
            <person name="Yue Y."/>
            <person name="Zhu X.G."/>
            <person name="Wu Y."/>
            <person name="Hong X.N."/>
            <person name="Fan G.Y."/>
            <person name="Tong Y."/>
            <person name="Zhang D."/>
            <person name="Mao C.L."/>
            <person name="Liu Y.L."/>
            <person name="Hao S.J."/>
            <person name="Liu W.Q."/>
            <person name="Lv M.Q."/>
            <person name="Zhang H.B."/>
            <person name="Liu Y."/>
            <person name="Hu-Tang G.R."/>
            <person name="Wang J.P."/>
            <person name="Wang J.H."/>
            <person name="Sun Y.H."/>
            <person name="Ni S.B."/>
            <person name="Chen W.B."/>
            <person name="Zhang X.C."/>
            <person name="Jiao Y.N."/>
            <person name="Eichler E.E."/>
            <person name="Li G.H."/>
            <person name="Liu X."/>
            <person name="Gao L.Z."/>
        </authorList>
    </citation>
    <scope>NUCLEOTIDE SEQUENCE [LARGE SCALE GENOMIC DNA]</scope>
    <source>
        <strain evidence="11">cv. GT1</strain>
        <tissue evidence="10">Leaf</tissue>
    </source>
</reference>
<evidence type="ECO:0000313" key="11">
    <source>
        <dbReference type="Proteomes" id="UP000467840"/>
    </source>
</evidence>
<dbReference type="Pfam" id="PF04193">
    <property type="entry name" value="PQ-loop"/>
    <property type="match status" value="1"/>
</dbReference>
<keyword evidence="4" id="KW-0677">Repeat</keyword>
<comment type="subcellular location">
    <subcellularLocation>
        <location evidence="1">Membrane</location>
        <topology evidence="1">Multi-pass membrane protein</topology>
    </subcellularLocation>
</comment>
<dbReference type="InterPro" id="IPR016817">
    <property type="entry name" value="MannP-dilichol_defect-1"/>
</dbReference>
<evidence type="ECO:0000256" key="6">
    <source>
        <dbReference type="ARBA" id="ARBA00023136"/>
    </source>
</evidence>
<evidence type="ECO:0000259" key="8">
    <source>
        <dbReference type="Pfam" id="PF00168"/>
    </source>
</evidence>
<evidence type="ECO:0008006" key="12">
    <source>
        <dbReference type="Google" id="ProtNLM"/>
    </source>
</evidence>
<dbReference type="Pfam" id="PF24626">
    <property type="entry name" value="SH3_Tf2-1"/>
    <property type="match status" value="1"/>
</dbReference>
<evidence type="ECO:0000256" key="3">
    <source>
        <dbReference type="ARBA" id="ARBA00022692"/>
    </source>
</evidence>
<dbReference type="AlphaFoldDB" id="A0A6A6NGW5"/>
<dbReference type="GO" id="GO:0016020">
    <property type="term" value="C:membrane"/>
    <property type="evidence" value="ECO:0007669"/>
    <property type="project" value="UniProtKB-SubCell"/>
</dbReference>
<gene>
    <name evidence="10" type="ORF">GH714_012674</name>
</gene>
<feature type="domain" description="C2" evidence="8">
    <location>
        <begin position="262"/>
        <end position="309"/>
    </location>
</feature>
<comment type="caution">
    <text evidence="10">The sequence shown here is derived from an EMBL/GenBank/DDBJ whole genome shotgun (WGS) entry which is preliminary data.</text>
</comment>
<keyword evidence="6" id="KW-0472">Membrane</keyword>
<dbReference type="SUPFAM" id="SSF54160">
    <property type="entry name" value="Chromo domain-like"/>
    <property type="match status" value="1"/>
</dbReference>
<evidence type="ECO:0000256" key="1">
    <source>
        <dbReference type="ARBA" id="ARBA00004141"/>
    </source>
</evidence>
<accession>A0A6A6NGW5</accession>
<evidence type="ECO:0000256" key="7">
    <source>
        <dbReference type="ARBA" id="ARBA00038475"/>
    </source>
</evidence>
<dbReference type="InterPro" id="IPR000008">
    <property type="entry name" value="C2_dom"/>
</dbReference>
<dbReference type="SUPFAM" id="SSF49562">
    <property type="entry name" value="C2 domain (Calcium/lipid-binding domain, CaLB)"/>
    <property type="match status" value="1"/>
</dbReference>
<evidence type="ECO:0000259" key="9">
    <source>
        <dbReference type="Pfam" id="PF24626"/>
    </source>
</evidence>
<keyword evidence="11" id="KW-1185">Reference proteome</keyword>
<dbReference type="PANTHER" id="PTHR12226:SF2">
    <property type="entry name" value="MANNOSE-P-DOLICHOL UTILIZATION DEFECT 1 PROTEIN"/>
    <property type="match status" value="1"/>
</dbReference>